<evidence type="ECO:0000259" key="1">
    <source>
        <dbReference type="Pfam" id="PF13333"/>
    </source>
</evidence>
<organism evidence="2 3">
    <name type="scientific">Fictibacillus terranigra</name>
    <dbReference type="NCBI Taxonomy" id="3058424"/>
    <lineage>
        <taxon>Bacteria</taxon>
        <taxon>Bacillati</taxon>
        <taxon>Bacillota</taxon>
        <taxon>Bacilli</taxon>
        <taxon>Bacillales</taxon>
        <taxon>Fictibacillaceae</taxon>
        <taxon>Fictibacillus</taxon>
    </lineage>
</organism>
<comment type="caution">
    <text evidence="2">The sequence shown here is derived from an EMBL/GenBank/DDBJ whole genome shotgun (WGS) entry which is preliminary data.</text>
</comment>
<dbReference type="EMBL" id="JAUHLN010000005">
    <property type="protein sequence ID" value="MDN4075412.1"/>
    <property type="molecule type" value="Genomic_DNA"/>
</dbReference>
<accession>A0ABT8EC53</accession>
<protein>
    <submittedName>
        <fullName evidence="2">IS3 family transposase</fullName>
    </submittedName>
</protein>
<reference evidence="2" key="1">
    <citation type="submission" date="2023-06" db="EMBL/GenBank/DDBJ databases">
        <title>Draft Genome Sequences of Representative Paenibacillus Polymyxa, Bacillus cereus, Fictibacillus sp., and Brevibacillus agri Strains Isolated from Amazonian Dark Earth.</title>
        <authorList>
            <person name="Pellegrinetti T.A."/>
            <person name="Cunha I.C.M."/>
            <person name="Chaves M.G."/>
            <person name="Freitas A.S."/>
            <person name="Silva A.V.R."/>
            <person name="Tsai S.M."/>
            <person name="Mendes L.W."/>
        </authorList>
    </citation>
    <scope>NUCLEOTIDE SEQUENCE</scope>
    <source>
        <strain evidence="2">CENA-BCM004</strain>
    </source>
</reference>
<proteinExistence type="predicted"/>
<dbReference type="InterPro" id="IPR001584">
    <property type="entry name" value="Integrase_cat-core"/>
</dbReference>
<dbReference type="Pfam" id="PF13333">
    <property type="entry name" value="rve_2"/>
    <property type="match status" value="1"/>
</dbReference>
<evidence type="ECO:0000313" key="2">
    <source>
        <dbReference type="EMBL" id="MDN4075412.1"/>
    </source>
</evidence>
<name>A0ABT8EC53_9BACL</name>
<sequence>MAEFVRIDDLCCFFQFLNAVVRHLLDDRFLGDEIDASSCITIEELRRVIEDYIEFYNSGRYQWSKKNNPGNNFEVIC</sequence>
<dbReference type="RefSeq" id="WP_290401519.1">
    <property type="nucleotide sequence ID" value="NZ_JAUHLN010000005.1"/>
</dbReference>
<keyword evidence="3" id="KW-1185">Reference proteome</keyword>
<dbReference type="Proteomes" id="UP001168694">
    <property type="component" value="Unassembled WGS sequence"/>
</dbReference>
<evidence type="ECO:0000313" key="3">
    <source>
        <dbReference type="Proteomes" id="UP001168694"/>
    </source>
</evidence>
<gene>
    <name evidence="2" type="ORF">QYF49_20850</name>
</gene>
<feature type="domain" description="Integrase catalytic" evidence="1">
    <location>
        <begin position="38"/>
        <end position="61"/>
    </location>
</feature>